<gene>
    <name evidence="3" type="ORF">BN1204_056230</name>
    <name evidence="2" type="ORF">NCLIV_056230</name>
</gene>
<dbReference type="EMBL" id="FR823392">
    <property type="protein sequence ID" value="CBZ55199.1"/>
    <property type="molecule type" value="Genomic_DNA"/>
</dbReference>
<feature type="region of interest" description="Disordered" evidence="1">
    <location>
        <begin position="268"/>
        <end position="310"/>
    </location>
</feature>
<evidence type="ECO:0000313" key="3">
    <source>
        <dbReference type="EMBL" id="CEL69926.1"/>
    </source>
</evidence>
<feature type="compositionally biased region" description="Basic and acidic residues" evidence="1">
    <location>
        <begin position="988"/>
        <end position="1011"/>
    </location>
</feature>
<feature type="compositionally biased region" description="Basic and acidic residues" evidence="1">
    <location>
        <begin position="189"/>
        <end position="213"/>
    </location>
</feature>
<dbReference type="SUPFAM" id="SSF58022">
    <property type="entry name" value="XRCC4, C-terminal oligomerization domain"/>
    <property type="match status" value="1"/>
</dbReference>
<feature type="compositionally biased region" description="Acidic residues" evidence="1">
    <location>
        <begin position="1012"/>
        <end position="1022"/>
    </location>
</feature>
<feature type="compositionally biased region" description="Low complexity" evidence="1">
    <location>
        <begin position="1074"/>
        <end position="1083"/>
    </location>
</feature>
<dbReference type="GeneID" id="13446914"/>
<reference evidence="2" key="1">
    <citation type="submission" date="2011-02" db="EMBL/GenBank/DDBJ databases">
        <authorList>
            <person name="Aslett M."/>
        </authorList>
    </citation>
    <scope>NUCLEOTIDE SEQUENCE</scope>
    <source>
        <strain evidence="2">Liverpool</strain>
    </source>
</reference>
<dbReference type="VEuPathDB" id="ToxoDB:NCLIV_056230"/>
<feature type="region of interest" description="Disordered" evidence="1">
    <location>
        <begin position="570"/>
        <end position="854"/>
    </location>
</feature>
<accession>F0VNA3</accession>
<proteinExistence type="predicted"/>
<feature type="region of interest" description="Disordered" evidence="1">
    <location>
        <begin position="428"/>
        <end position="447"/>
    </location>
</feature>
<feature type="region of interest" description="Disordered" evidence="1">
    <location>
        <begin position="56"/>
        <end position="103"/>
    </location>
</feature>
<protein>
    <submittedName>
        <fullName evidence="2">Uncharacterized protein</fullName>
    </submittedName>
</protein>
<feature type="region of interest" description="Disordered" evidence="1">
    <location>
        <begin position="127"/>
        <end position="161"/>
    </location>
</feature>
<dbReference type="InParanoid" id="F0VNA3"/>
<reference evidence="2" key="2">
    <citation type="submission" date="2011-03" db="EMBL/GenBank/DDBJ databases">
        <title>Comparative genomics and transcriptomics of Neospora caninum and Toxoplasma gondii.</title>
        <authorList>
            <person name="Reid A.J."/>
            <person name="Sohal A."/>
            <person name="Harris D."/>
            <person name="Quail M."/>
            <person name="Sanders M."/>
            <person name="Berriman M."/>
            <person name="Wastling J.M."/>
            <person name="Pain A."/>
        </authorList>
    </citation>
    <scope>NUCLEOTIDE SEQUENCE</scope>
    <source>
        <strain evidence="2">Liverpool</strain>
    </source>
</reference>
<feature type="compositionally biased region" description="Polar residues" evidence="1">
    <location>
        <begin position="772"/>
        <end position="799"/>
    </location>
</feature>
<feature type="compositionally biased region" description="Low complexity" evidence="1">
    <location>
        <begin position="824"/>
        <end position="840"/>
    </location>
</feature>
<keyword evidence="4" id="KW-1185">Reference proteome</keyword>
<feature type="compositionally biased region" description="Basic residues" evidence="1">
    <location>
        <begin position="1063"/>
        <end position="1073"/>
    </location>
</feature>
<evidence type="ECO:0000256" key="1">
    <source>
        <dbReference type="SAM" id="MobiDB-lite"/>
    </source>
</evidence>
<feature type="compositionally biased region" description="Polar residues" evidence="1">
    <location>
        <begin position="370"/>
        <end position="398"/>
    </location>
</feature>
<feature type="compositionally biased region" description="Basic and acidic residues" evidence="1">
    <location>
        <begin position="650"/>
        <end position="670"/>
    </location>
</feature>
<feature type="compositionally biased region" description="Basic and acidic residues" evidence="1">
    <location>
        <begin position="590"/>
        <end position="621"/>
    </location>
</feature>
<dbReference type="RefSeq" id="XP_003885227.1">
    <property type="nucleotide sequence ID" value="XM_003885178.1"/>
</dbReference>
<name>F0VNA3_NEOCL</name>
<feature type="compositionally biased region" description="Low complexity" evidence="1">
    <location>
        <begin position="268"/>
        <end position="307"/>
    </location>
</feature>
<feature type="compositionally biased region" description="Basic residues" evidence="1">
    <location>
        <begin position="960"/>
        <end position="975"/>
    </location>
</feature>
<dbReference type="Proteomes" id="UP000007494">
    <property type="component" value="Chromosome XI"/>
</dbReference>
<reference evidence="3" key="4">
    <citation type="journal article" date="2015" name="PLoS ONE">
        <title>Comprehensive Evaluation of Toxoplasma gondii VEG and Neospora caninum LIV Genomes with Tachyzoite Stage Transcriptome and Proteome Defines Novel Transcript Features.</title>
        <authorList>
            <person name="Ramaprasad A."/>
            <person name="Mourier T."/>
            <person name="Naeem R."/>
            <person name="Malas T.B."/>
            <person name="Moussa E."/>
            <person name="Panigrahi A."/>
            <person name="Vermont S.J."/>
            <person name="Otto T.D."/>
            <person name="Wastling J."/>
            <person name="Pain A."/>
        </authorList>
    </citation>
    <scope>NUCLEOTIDE SEQUENCE</scope>
    <source>
        <strain evidence="3">Liverpool</strain>
    </source>
</reference>
<feature type="compositionally biased region" description="Low complexity" evidence="1">
    <location>
        <begin position="91"/>
        <end position="102"/>
    </location>
</feature>
<sequence length="1083" mass="115351">MAQASPAPIRKDDNVAWTPTAAPGIFALAPFPLFFSRLDATLCACHAPLGCARKEASPWAERSTPRASARRRAPHLAAEQPADSECQANGSSPVASPSVASPLFPETSSWRRRGLLAAFRCTYASDKPDGGTERPALPVRAHNSRGGHEDAGCEAEGPEGRPGSANCIPLFCCTRWKHFTPHRVPTADSRVDGADDSARAHADGEAAEPETRRNSPAGSRVVCGLLIFDGCEFFEGRLLYRHLNPHLCWNTETWNRLFYALTNPSGAAASSLPTSSSPLSPVSVSRPRRSNSPPATASSALASPSAAWPGRSEAPVLAVPLCADRSSVSRVRLLVHRLEPTASDEEDSSLSAKSGLGDRRGELGEEAQPSPRSSSLQQWDLPTGTAPSLQSPTRLPSATLSATASPTVLSLSSLTGLPHAAGFKSKLASSASTPQSSTHRGARKIASGTPKKTYALSLVMGLGNEASELSVHLTAPIRLQALSASAGTTKLFTASLLLQQLQLQEQRRLFEYAQKCASSLETCTAELATAAVTRERQERRLLRGMCLLLNSKKKKLRELERELEDHRKKLAASGHGAASEASSGLLAASEEARRGAGSKEGRGSAERHARHATAEEPEKEGQATSSFVATPPSLTGRGSCRRVSFSGKGAAREEPGLHMRDSSQVDRSAEDGETSPGSNQTEQEVGDKERGGQPPQRFPSLSRDTRSRLIPQAGSGGKRPATEEDSGEAEKDDSGAESSGEEDECLRWAAAEQGRVAKKRKVVEGEAHTPRRAQSSREALELVSSNVAESDATAVQNAHSDSDTRKTGKPATGVGLQSRRRHNAASASASRQLSSSSSRPPSAPSCAGLAAPNNPQLAGMLEVTDSDKFAAAFALIAVKKEPESASEETQLPHAGEERDPRGNSTLRLSPGEEEPLKRRLRPRRREGRVEETQESPSSLERENDVGSAEAETSPQSGAKGRNRGSRRTRASKGPRKQASDSSGLLPFSEKESGGREVASRAKAREERRGEAELEEAGDGENEQAERKEESDSLEETQCLGGETLEWSLPDSDIHESPGGGAKKAGRRLRRRRAYSGSGRDARP</sequence>
<dbReference type="OMA" id="CCTRWKH"/>
<dbReference type="AlphaFoldDB" id="F0VNA3"/>
<dbReference type="EMBL" id="LN714486">
    <property type="protein sequence ID" value="CEL69926.1"/>
    <property type="molecule type" value="Genomic_DNA"/>
</dbReference>
<organism evidence="2 4">
    <name type="scientific">Neospora caninum (strain Liverpool)</name>
    <dbReference type="NCBI Taxonomy" id="572307"/>
    <lineage>
        <taxon>Eukaryota</taxon>
        <taxon>Sar</taxon>
        <taxon>Alveolata</taxon>
        <taxon>Apicomplexa</taxon>
        <taxon>Conoidasida</taxon>
        <taxon>Coccidia</taxon>
        <taxon>Eucoccidiorida</taxon>
        <taxon>Eimeriorina</taxon>
        <taxon>Sarcocystidae</taxon>
        <taxon>Neospora</taxon>
    </lineage>
</organism>
<dbReference type="OrthoDB" id="332679at2759"/>
<feature type="region of interest" description="Disordered" evidence="1">
    <location>
        <begin position="185"/>
        <end position="216"/>
    </location>
</feature>
<feature type="region of interest" description="Disordered" evidence="1">
    <location>
        <begin position="880"/>
        <end position="1083"/>
    </location>
</feature>
<feature type="compositionally biased region" description="Low complexity" evidence="1">
    <location>
        <begin position="571"/>
        <end position="589"/>
    </location>
</feature>
<evidence type="ECO:0000313" key="4">
    <source>
        <dbReference type="Proteomes" id="UP000007494"/>
    </source>
</evidence>
<feature type="compositionally biased region" description="Polar residues" evidence="1">
    <location>
        <begin position="428"/>
        <end position="439"/>
    </location>
</feature>
<reference evidence="4" key="3">
    <citation type="journal article" date="2012" name="PLoS Pathog.">
        <title>Comparative genomics of the apicomplexan parasites Toxoplasma gondii and Neospora caninum: Coccidia differing in host range and transmission strategy.</title>
        <authorList>
            <person name="Reid A.J."/>
            <person name="Vermont S.J."/>
            <person name="Cotton J.A."/>
            <person name="Harris D."/>
            <person name="Hill-Cawthorne G.A."/>
            <person name="Konen-Waisman S."/>
            <person name="Latham S.M."/>
            <person name="Mourier T."/>
            <person name="Norton R."/>
            <person name="Quail M.A."/>
            <person name="Sanders M."/>
            <person name="Shanmugam D."/>
            <person name="Sohal A."/>
            <person name="Wasmuth J.D."/>
            <person name="Brunk B."/>
            <person name="Grigg M.E."/>
            <person name="Howard J.C."/>
            <person name="Parkinson J."/>
            <person name="Roos D.S."/>
            <person name="Trees A.J."/>
            <person name="Berriman M."/>
            <person name="Pain A."/>
            <person name="Wastling J.M."/>
        </authorList>
    </citation>
    <scope>NUCLEOTIDE SEQUENCE [LARGE SCALE GENOMIC DNA]</scope>
    <source>
        <strain evidence="4">Liverpool</strain>
    </source>
</reference>
<feature type="region of interest" description="Disordered" evidence="1">
    <location>
        <begin position="341"/>
        <end position="398"/>
    </location>
</feature>
<evidence type="ECO:0000313" key="2">
    <source>
        <dbReference type="EMBL" id="CBZ55199.1"/>
    </source>
</evidence>
<dbReference type="eggNOG" id="ENOG502QZVF">
    <property type="taxonomic scope" value="Eukaryota"/>
</dbReference>